<keyword evidence="6 14" id="KW-0808">Transferase</keyword>
<dbReference type="Gene3D" id="3.20.20.140">
    <property type="entry name" value="Metal-dependent hydrolases"/>
    <property type="match status" value="1"/>
</dbReference>
<dbReference type="PANTHER" id="PTHR32294">
    <property type="entry name" value="DNA POLYMERASE III SUBUNIT ALPHA"/>
    <property type="match status" value="1"/>
</dbReference>
<dbReference type="Pfam" id="PF02811">
    <property type="entry name" value="PHP"/>
    <property type="match status" value="1"/>
</dbReference>
<dbReference type="Gene3D" id="1.10.10.1600">
    <property type="entry name" value="Bacterial DNA polymerase III alpha subunit, thumb domain"/>
    <property type="match status" value="1"/>
</dbReference>
<accession>A0ABV8UJR6</accession>
<comment type="similarity">
    <text evidence="2">Belongs to the DNA polymerase type-C family. DnaE subfamily.</text>
</comment>
<evidence type="ECO:0000256" key="7">
    <source>
        <dbReference type="ARBA" id="ARBA00022695"/>
    </source>
</evidence>
<dbReference type="EC" id="2.7.7.7" evidence="3"/>
<dbReference type="Pfam" id="PF01336">
    <property type="entry name" value="tRNA_anti-codon"/>
    <property type="match status" value="1"/>
</dbReference>
<dbReference type="SMART" id="SM00481">
    <property type="entry name" value="POLIIIAc"/>
    <property type="match status" value="1"/>
</dbReference>
<dbReference type="InterPro" id="IPR040982">
    <property type="entry name" value="DNA_pol3_finger"/>
</dbReference>
<comment type="function">
    <text evidence="10">DNA polymerase III is a complex, multichain enzyme responsible for most of the replicative synthesis in bacteria. This DNA polymerase also exhibits 3' to 5' exonuclease activity. The alpha chain is the DNA polymerase.</text>
</comment>
<comment type="subunit">
    <text evidence="11">DNA polymerase III contains a core (composed of alpha, epsilon and theta chains) that associates with a tau subunit. This core dimerizes to form the POLIII' complex. PolIII' associates with the gamma complex (composed of gamma, delta, delta', psi and chi chains) and with the beta chain to form the complete DNA polymerase III complex.</text>
</comment>
<dbReference type="InterPro" id="IPR049821">
    <property type="entry name" value="PolIIIA_DnaE1_PHP"/>
</dbReference>
<dbReference type="InterPro" id="IPR011708">
    <property type="entry name" value="DNA_pol3_alpha_NTPase_dom"/>
</dbReference>
<keyword evidence="8" id="KW-0235">DNA replication</keyword>
<dbReference type="InterPro" id="IPR004365">
    <property type="entry name" value="NA-bd_OB_tRNA"/>
</dbReference>
<dbReference type="RefSeq" id="WP_382421831.1">
    <property type="nucleotide sequence ID" value="NZ_JBHSCW010000003.1"/>
</dbReference>
<proteinExistence type="inferred from homology"/>
<evidence type="ECO:0000259" key="13">
    <source>
        <dbReference type="SMART" id="SM00481"/>
    </source>
</evidence>
<dbReference type="CDD" id="cd04485">
    <property type="entry name" value="DnaE_OBF"/>
    <property type="match status" value="1"/>
</dbReference>
<dbReference type="NCBIfam" id="NF004226">
    <property type="entry name" value="PRK05673.1"/>
    <property type="match status" value="1"/>
</dbReference>
<evidence type="ECO:0000313" key="15">
    <source>
        <dbReference type="Proteomes" id="UP001595799"/>
    </source>
</evidence>
<evidence type="ECO:0000256" key="11">
    <source>
        <dbReference type="ARBA" id="ARBA00026073"/>
    </source>
</evidence>
<dbReference type="InterPro" id="IPR004805">
    <property type="entry name" value="DnaE2/DnaE/PolC"/>
</dbReference>
<dbReference type="InterPro" id="IPR029460">
    <property type="entry name" value="DNAPol_HHH"/>
</dbReference>
<evidence type="ECO:0000256" key="3">
    <source>
        <dbReference type="ARBA" id="ARBA00012417"/>
    </source>
</evidence>
<dbReference type="SUPFAM" id="SSF89550">
    <property type="entry name" value="PHP domain-like"/>
    <property type="match status" value="1"/>
</dbReference>
<dbReference type="CDD" id="cd07433">
    <property type="entry name" value="PHP_PolIIIA_DnaE1"/>
    <property type="match status" value="1"/>
</dbReference>
<evidence type="ECO:0000256" key="2">
    <source>
        <dbReference type="ARBA" id="ARBA00009496"/>
    </source>
</evidence>
<comment type="caution">
    <text evidence="14">The sequence shown here is derived from an EMBL/GenBank/DDBJ whole genome shotgun (WGS) entry which is preliminary data.</text>
</comment>
<keyword evidence="9" id="KW-0239">DNA-directed DNA polymerase</keyword>
<evidence type="ECO:0000256" key="9">
    <source>
        <dbReference type="ARBA" id="ARBA00022932"/>
    </source>
</evidence>
<gene>
    <name evidence="14" type="primary">dnaE</name>
    <name evidence="14" type="ORF">ACFOW6_08105</name>
</gene>
<dbReference type="Pfam" id="PF14579">
    <property type="entry name" value="HHH_6"/>
    <property type="match status" value="1"/>
</dbReference>
<dbReference type="InterPro" id="IPR004013">
    <property type="entry name" value="PHP_dom"/>
</dbReference>
<dbReference type="InterPro" id="IPR016195">
    <property type="entry name" value="Pol/histidinol_Pase-like"/>
</dbReference>
<keyword evidence="15" id="KW-1185">Reference proteome</keyword>
<organism evidence="14 15">
    <name type="scientific">Fodinicurvata halophila</name>
    <dbReference type="NCBI Taxonomy" id="1419723"/>
    <lineage>
        <taxon>Bacteria</taxon>
        <taxon>Pseudomonadati</taxon>
        <taxon>Pseudomonadota</taxon>
        <taxon>Alphaproteobacteria</taxon>
        <taxon>Rhodospirillales</taxon>
        <taxon>Rhodovibrionaceae</taxon>
        <taxon>Fodinicurvata</taxon>
    </lineage>
</organism>
<feature type="domain" description="Polymerase/histidinol phosphatase N-terminal" evidence="13">
    <location>
        <begin position="7"/>
        <end position="74"/>
    </location>
</feature>
<dbReference type="InterPro" id="IPR041931">
    <property type="entry name" value="DNA_pol3_alpha_thumb_dom"/>
</dbReference>
<dbReference type="GO" id="GO:0003887">
    <property type="term" value="F:DNA-directed DNA polymerase activity"/>
    <property type="evidence" value="ECO:0007669"/>
    <property type="project" value="UniProtKB-EC"/>
</dbReference>
<dbReference type="InterPro" id="IPR003141">
    <property type="entry name" value="Pol/His_phosphatase_N"/>
</dbReference>
<protein>
    <recommendedName>
        <fullName evidence="4">DNA polymerase III subunit alpha</fullName>
        <ecNumber evidence="3">2.7.7.7</ecNumber>
    </recommendedName>
</protein>
<evidence type="ECO:0000256" key="6">
    <source>
        <dbReference type="ARBA" id="ARBA00022679"/>
    </source>
</evidence>
<dbReference type="SUPFAM" id="SSF160975">
    <property type="entry name" value="AF1531-like"/>
    <property type="match status" value="1"/>
</dbReference>
<dbReference type="Proteomes" id="UP001595799">
    <property type="component" value="Unassembled WGS sequence"/>
</dbReference>
<evidence type="ECO:0000256" key="4">
    <source>
        <dbReference type="ARBA" id="ARBA00019114"/>
    </source>
</evidence>
<dbReference type="EMBL" id="JBHSCW010000003">
    <property type="protein sequence ID" value="MFC4351501.1"/>
    <property type="molecule type" value="Genomic_DNA"/>
</dbReference>
<dbReference type="Pfam" id="PF07733">
    <property type="entry name" value="DNA_pol3_alpha"/>
    <property type="match status" value="1"/>
</dbReference>
<dbReference type="NCBIfam" id="TIGR00594">
    <property type="entry name" value="polc"/>
    <property type="match status" value="1"/>
</dbReference>
<comment type="catalytic activity">
    <reaction evidence="12">
        <text>DNA(n) + a 2'-deoxyribonucleoside 5'-triphosphate = DNA(n+1) + diphosphate</text>
        <dbReference type="Rhea" id="RHEA:22508"/>
        <dbReference type="Rhea" id="RHEA-COMP:17339"/>
        <dbReference type="Rhea" id="RHEA-COMP:17340"/>
        <dbReference type="ChEBI" id="CHEBI:33019"/>
        <dbReference type="ChEBI" id="CHEBI:61560"/>
        <dbReference type="ChEBI" id="CHEBI:173112"/>
        <dbReference type="EC" id="2.7.7.7"/>
    </reaction>
</comment>
<evidence type="ECO:0000256" key="8">
    <source>
        <dbReference type="ARBA" id="ARBA00022705"/>
    </source>
</evidence>
<dbReference type="PANTHER" id="PTHR32294:SF0">
    <property type="entry name" value="DNA POLYMERASE III SUBUNIT ALPHA"/>
    <property type="match status" value="1"/>
</dbReference>
<reference evidence="15" key="1">
    <citation type="journal article" date="2019" name="Int. J. Syst. Evol. Microbiol.">
        <title>The Global Catalogue of Microorganisms (GCM) 10K type strain sequencing project: providing services to taxonomists for standard genome sequencing and annotation.</title>
        <authorList>
            <consortium name="The Broad Institute Genomics Platform"/>
            <consortium name="The Broad Institute Genome Sequencing Center for Infectious Disease"/>
            <person name="Wu L."/>
            <person name="Ma J."/>
        </authorList>
    </citation>
    <scope>NUCLEOTIDE SEQUENCE [LARGE SCALE GENOMIC DNA]</scope>
    <source>
        <strain evidence="15">CECT 8472</strain>
    </source>
</reference>
<keyword evidence="7 14" id="KW-0548">Nucleotidyltransferase</keyword>
<sequence length="1157" mass="128126">MSHSDFVHLRVHSAYSLSEGAIRLKQLIGLCRDQAMPAVAMTDTGNLFGALEFSMAACEAGVQPIIGTVMGLRLEAAGPFGESKGGPENIVLLVQDEEGYRNLLKLVSKSFLETPDGDHPHVLLETLKAHAGGLILLTGGVDGPLARRLLAGQADAAESLLAQLKDAFADRLYIELQRHGLSAEDEAEERLINLAYSHDVPLVATNDAFFPDREQHEAHDALICIAEGTYVAENNRRQLTPEHYFKSAAEMRELFSDLPEAIDNTLVIAKRCSYFPEKVDPILPAYPSEEGRSEIDELKAQAREGLELRLKDHVFLAEDDEEARKDKEEPYKTRLEYELGIIEQMGFPGYFLIVADFIKWAKGQGIPVGPGRGSGAGSVVAWALTITDLDPLRWGLLFERFLNPERISMPDFDVDFCQERRDEVISYVQQQYGSDKVAQIITFGKLQARAVLRDVGRVLQLPYGLVDRLCKMVPNNPANPVTLQEAIDGEPRLQEAMESEEQIRRMIGIALKLEGLYRHASTHAAGVVIGDRPLDELIPLYRDPRSEMPVTQFNMKYVELAGLVKFDFLGLKTLSVLALARDLVRTHQPDFDLEGMPLDDGAAYELMSRGETVGVFQLESSGMRDALRRLKPDRFEDVIAMVALYRPGPMENIPSYIRRKKGEEEPDYLYPTLEPILRETFGIMIYQEQVMQIAQELAGYSLGAADMLRRAMGKKIKSEMDAQREIFVEGAVAKGVEEKRARSIFELVNKFAGYGFNKSHAAAYALVAYQTAYLKANYPVEFMAASMTFELGNTDKLNVFRQELARMGIPLLTPDINRSHSEFSVEVLPDGQGKAIRYALGAIKNVGSSAMEALVQEREENGAFCSLSDLAQRLDSRMINKRAIENLACAGAFDSLNSNRQQVYLAAETLVRQAASAATERDAGQFSLLGGNSSGEHEDIRLSPVSDWPAIERLQHEFEAIGFYLSAHPLDSYQNLLERRRVVSYAELPRAVLGGQTRQALAGIVVAKQERTSKKGSRFAFVQMSDASGVFEVTVFSETLARSRDLLEGGRPLLVTVSVERQAEGDDLRLTAQEFEDLEESLAKTAAGLKVYLEGDAPLQDLRNLLDREAKGRSQVTLVLTLADGREVEIDVPGGFALSVGGRQAIKSIPGVVVEDL</sequence>
<evidence type="ECO:0000256" key="5">
    <source>
        <dbReference type="ARBA" id="ARBA00022490"/>
    </source>
</evidence>
<dbReference type="Pfam" id="PF17657">
    <property type="entry name" value="DNA_pol3_finger"/>
    <property type="match status" value="1"/>
</dbReference>
<name>A0ABV8UJR6_9PROT</name>
<comment type="subcellular location">
    <subcellularLocation>
        <location evidence="1">Cytoplasm</location>
    </subcellularLocation>
</comment>
<evidence type="ECO:0000256" key="10">
    <source>
        <dbReference type="ARBA" id="ARBA00025611"/>
    </source>
</evidence>
<evidence type="ECO:0000256" key="12">
    <source>
        <dbReference type="ARBA" id="ARBA00049244"/>
    </source>
</evidence>
<evidence type="ECO:0000256" key="1">
    <source>
        <dbReference type="ARBA" id="ARBA00004496"/>
    </source>
</evidence>
<evidence type="ECO:0000313" key="14">
    <source>
        <dbReference type="EMBL" id="MFC4351501.1"/>
    </source>
</evidence>
<dbReference type="Gene3D" id="1.10.150.870">
    <property type="match status" value="1"/>
</dbReference>
<keyword evidence="5" id="KW-0963">Cytoplasm</keyword>